<organism evidence="1 2">
    <name type="scientific">Streptomyces finlayi</name>
    <dbReference type="NCBI Taxonomy" id="67296"/>
    <lineage>
        <taxon>Bacteria</taxon>
        <taxon>Bacillati</taxon>
        <taxon>Actinomycetota</taxon>
        <taxon>Actinomycetes</taxon>
        <taxon>Kitasatosporales</taxon>
        <taxon>Streptomycetaceae</taxon>
        <taxon>Streptomyces</taxon>
    </lineage>
</organism>
<dbReference type="KEGG" id="sfiy:F0344_07335"/>
<dbReference type="RefSeq" id="WP_185298002.1">
    <property type="nucleotide sequence ID" value="NZ_CP045702.1"/>
</dbReference>
<evidence type="ECO:0000313" key="1">
    <source>
        <dbReference type="EMBL" id="QNE74445.1"/>
    </source>
</evidence>
<dbReference type="AlphaFoldDB" id="A0A7G7BGI0"/>
<dbReference type="Proteomes" id="UP000515307">
    <property type="component" value="Chromosome"/>
</dbReference>
<proteinExistence type="predicted"/>
<sequence length="278" mass="30350">MGTIQQALRMSAPYWAAEHEIALRYFGSSARSTVSDKVWIGHQMFKEWTGSGVYGPRHTTVASMIAEVAKEVAPLGQGAVAPSPLKSTYTKLSFASDELRHYAQLHDLFLLIESATPPPAIAELGNLREGGALTELRLGYRDDKLGAIAVDLSEGGGLGLYFGIRSAKDLLDLTSEVDREVLAVADRTIEDETRHLLGRFQAARDAGLDEEQWGRVSEILEEISRQKLLERDEQFGGMLTAGEVAAVCASENRPRTAAFLTGHLSFLLDYLGMSPVDL</sequence>
<name>A0A7G7BGI0_9ACTN</name>
<dbReference type="EMBL" id="CP045702">
    <property type="protein sequence ID" value="QNE74445.1"/>
    <property type="molecule type" value="Genomic_DNA"/>
</dbReference>
<accession>A0A7G7BGI0</accession>
<keyword evidence="2" id="KW-1185">Reference proteome</keyword>
<evidence type="ECO:0000313" key="2">
    <source>
        <dbReference type="Proteomes" id="UP000515307"/>
    </source>
</evidence>
<gene>
    <name evidence="1" type="ORF">F0344_07335</name>
</gene>
<protein>
    <submittedName>
        <fullName evidence="1">Uncharacterized protein</fullName>
    </submittedName>
</protein>
<reference evidence="2" key="1">
    <citation type="submission" date="2019-10" db="EMBL/GenBank/DDBJ databases">
        <title>Antimicrobial potential of Antarctic Bacteria.</title>
        <authorList>
            <person name="Benaud N."/>
            <person name="Edwards R.J."/>
            <person name="Ferrari B.C."/>
        </authorList>
    </citation>
    <scope>NUCLEOTIDE SEQUENCE [LARGE SCALE GENOMIC DNA]</scope>
    <source>
        <strain evidence="2">NBSH44</strain>
    </source>
</reference>